<dbReference type="EMBL" id="APAU02000024">
    <property type="protein sequence ID" value="EUB61086.1"/>
    <property type="molecule type" value="Genomic_DNA"/>
</dbReference>
<sequence>MHVAIVTGANKGIGNGIAQLLVQGLKPASD</sequence>
<dbReference type="InterPro" id="IPR036291">
    <property type="entry name" value="NAD(P)-bd_dom_sf"/>
</dbReference>
<dbReference type="Gene3D" id="3.40.50.720">
    <property type="entry name" value="NAD(P)-binding Rossmann-like Domain"/>
    <property type="match status" value="1"/>
</dbReference>
<dbReference type="GeneID" id="36339834"/>
<dbReference type="CTD" id="36339834"/>
<evidence type="ECO:0008006" key="3">
    <source>
        <dbReference type="Google" id="ProtNLM"/>
    </source>
</evidence>
<protein>
    <recommendedName>
        <fullName evidence="3">Carbonyl reductase</fullName>
    </recommendedName>
</protein>
<dbReference type="KEGG" id="egl:EGR_04119"/>
<dbReference type="SUPFAM" id="SSF51735">
    <property type="entry name" value="NAD(P)-binding Rossmann-fold domains"/>
    <property type="match status" value="1"/>
</dbReference>
<dbReference type="Proteomes" id="UP000019149">
    <property type="component" value="Unassembled WGS sequence"/>
</dbReference>
<evidence type="ECO:0000313" key="2">
    <source>
        <dbReference type="Proteomes" id="UP000019149"/>
    </source>
</evidence>
<name>W6UIU8_ECHGR</name>
<keyword evidence="2" id="KW-1185">Reference proteome</keyword>
<dbReference type="AlphaFoldDB" id="W6UIU8"/>
<dbReference type="RefSeq" id="XP_024352282.1">
    <property type="nucleotide sequence ID" value="XM_024493368.1"/>
</dbReference>
<organism evidence="1 2">
    <name type="scientific">Echinococcus granulosus</name>
    <name type="common">Hydatid tapeworm</name>
    <dbReference type="NCBI Taxonomy" id="6210"/>
    <lineage>
        <taxon>Eukaryota</taxon>
        <taxon>Metazoa</taxon>
        <taxon>Spiralia</taxon>
        <taxon>Lophotrochozoa</taxon>
        <taxon>Platyhelminthes</taxon>
        <taxon>Cestoda</taxon>
        <taxon>Eucestoda</taxon>
        <taxon>Cyclophyllidea</taxon>
        <taxon>Taeniidae</taxon>
        <taxon>Echinococcus</taxon>
        <taxon>Echinococcus granulosus group</taxon>
    </lineage>
</organism>
<evidence type="ECO:0000313" key="1">
    <source>
        <dbReference type="EMBL" id="EUB61086.1"/>
    </source>
</evidence>
<gene>
    <name evidence="1" type="ORF">EGR_04119</name>
</gene>
<accession>W6UIU8</accession>
<reference evidence="1 2" key="1">
    <citation type="journal article" date="2013" name="Nat. Genet.">
        <title>The genome of the hydatid tapeworm Echinococcus granulosus.</title>
        <authorList>
            <person name="Zheng H."/>
            <person name="Zhang W."/>
            <person name="Zhang L."/>
            <person name="Zhang Z."/>
            <person name="Li J."/>
            <person name="Lu G."/>
            <person name="Zhu Y."/>
            <person name="Wang Y."/>
            <person name="Huang Y."/>
            <person name="Liu J."/>
            <person name="Kang H."/>
            <person name="Chen J."/>
            <person name="Wang L."/>
            <person name="Chen A."/>
            <person name="Yu S."/>
            <person name="Gao Z."/>
            <person name="Jin L."/>
            <person name="Gu W."/>
            <person name="Wang Z."/>
            <person name="Zhao L."/>
            <person name="Shi B."/>
            <person name="Wen H."/>
            <person name="Lin R."/>
            <person name="Jones M.K."/>
            <person name="Brejova B."/>
            <person name="Vinar T."/>
            <person name="Zhao G."/>
            <person name="McManus D.P."/>
            <person name="Chen Z."/>
            <person name="Zhou Y."/>
            <person name="Wang S."/>
        </authorList>
    </citation>
    <scope>NUCLEOTIDE SEQUENCE [LARGE SCALE GENOMIC DNA]</scope>
</reference>
<proteinExistence type="predicted"/>
<comment type="caution">
    <text evidence="1">The sequence shown here is derived from an EMBL/GenBank/DDBJ whole genome shotgun (WGS) entry which is preliminary data.</text>
</comment>
<dbReference type="OrthoDB" id="191139at2759"/>